<proteinExistence type="predicted"/>
<evidence type="ECO:0000313" key="2">
    <source>
        <dbReference type="EMBL" id="MFD2744393.1"/>
    </source>
</evidence>
<evidence type="ECO:0000313" key="3">
    <source>
        <dbReference type="Proteomes" id="UP001597418"/>
    </source>
</evidence>
<evidence type="ECO:0000256" key="1">
    <source>
        <dbReference type="SAM" id="MobiDB-lite"/>
    </source>
</evidence>
<reference evidence="3" key="1">
    <citation type="journal article" date="2019" name="Int. J. Syst. Evol. Microbiol.">
        <title>The Global Catalogue of Microorganisms (GCM) 10K type strain sequencing project: providing services to taxonomists for standard genome sequencing and annotation.</title>
        <authorList>
            <consortium name="The Broad Institute Genomics Platform"/>
            <consortium name="The Broad Institute Genome Sequencing Center for Infectious Disease"/>
            <person name="Wu L."/>
            <person name="Ma J."/>
        </authorList>
    </citation>
    <scope>NUCLEOTIDE SEQUENCE [LARGE SCALE GENOMIC DNA]</scope>
    <source>
        <strain evidence="3">KCTC 42247</strain>
    </source>
</reference>
<dbReference type="EMBL" id="JBHUMB010000014">
    <property type="protein sequence ID" value="MFD2744393.1"/>
    <property type="molecule type" value="Genomic_DNA"/>
</dbReference>
<name>A0ABW5UES7_9SPHI</name>
<protein>
    <recommendedName>
        <fullName evidence="4">RNA polymerase sigma factor 70 region 4 type 2 domain-containing protein</fullName>
    </recommendedName>
</protein>
<organism evidence="2 3">
    <name type="scientific">Sphingobacterium populi</name>
    <dbReference type="NCBI Taxonomy" id="1812824"/>
    <lineage>
        <taxon>Bacteria</taxon>
        <taxon>Pseudomonadati</taxon>
        <taxon>Bacteroidota</taxon>
        <taxon>Sphingobacteriia</taxon>
        <taxon>Sphingobacteriales</taxon>
        <taxon>Sphingobacteriaceae</taxon>
        <taxon>Sphingobacterium</taxon>
    </lineage>
</organism>
<comment type="caution">
    <text evidence="2">The sequence shown here is derived from an EMBL/GenBank/DDBJ whole genome shotgun (WGS) entry which is preliminary data.</text>
</comment>
<evidence type="ECO:0008006" key="4">
    <source>
        <dbReference type="Google" id="ProtNLM"/>
    </source>
</evidence>
<gene>
    <name evidence="2" type="ORF">ACFSQ6_13425</name>
</gene>
<keyword evidence="3" id="KW-1185">Reference proteome</keyword>
<feature type="region of interest" description="Disordered" evidence="1">
    <location>
        <begin position="43"/>
        <end position="62"/>
    </location>
</feature>
<sequence>MLLITIKKAFEQGIVLLSRHIYRSMPFRADGVLFKPSKSFLAHPHTPAPNDPKPSQDKDRSSNLLSFEDGLNAIESELYTPFAMHMEGYRNCEIADYLGLTEEQVLFTINKVRATLELHHAAAKN</sequence>
<dbReference type="RefSeq" id="WP_066751692.1">
    <property type="nucleotide sequence ID" value="NZ_JBHUMB010000014.1"/>
</dbReference>
<dbReference type="Proteomes" id="UP001597418">
    <property type="component" value="Unassembled WGS sequence"/>
</dbReference>
<accession>A0ABW5UES7</accession>